<evidence type="ECO:0000256" key="9">
    <source>
        <dbReference type="SAM" id="Coils"/>
    </source>
</evidence>
<feature type="coiled-coil region" evidence="9">
    <location>
        <begin position="799"/>
        <end position="833"/>
    </location>
</feature>
<keyword evidence="7 8" id="KW-0119">Carbohydrate metabolism</keyword>
<dbReference type="GO" id="GO:0003677">
    <property type="term" value="F:DNA binding"/>
    <property type="evidence" value="ECO:0007669"/>
    <property type="project" value="UniProtKB-KW"/>
</dbReference>
<dbReference type="GO" id="GO:0003700">
    <property type="term" value="F:DNA-binding transcription factor activity"/>
    <property type="evidence" value="ECO:0007669"/>
    <property type="project" value="UniProtKB-UniRule"/>
</dbReference>
<evidence type="ECO:0000256" key="1">
    <source>
        <dbReference type="ARBA" id="ARBA00022741"/>
    </source>
</evidence>
<feature type="binding site" evidence="8">
    <location>
        <begin position="63"/>
        <end position="70"/>
    </location>
    <ligand>
        <name>ATP</name>
        <dbReference type="ChEBI" id="CHEBI:30616"/>
    </ligand>
</feature>
<dbReference type="InterPro" id="IPR023768">
    <property type="entry name" value="Tscrpt_reg_HTH_MalT"/>
</dbReference>
<accession>A0A1M5P3Z7</accession>
<dbReference type="SUPFAM" id="SSF48452">
    <property type="entry name" value="TPR-like"/>
    <property type="match status" value="1"/>
</dbReference>
<sequence>MRHDIGTGNEQRETIMNAALPAPLPLIPAKLNMPLLPRGLLGRPRLDEWFQRLGEVRLAVLHAPSGFGKTTLACQWARAFEGRVAWLQLHPGDNDSLQLGRYLLHALDAQLEHGCPRSLLLAGQGREAFDTLLTHLLAELPGEHEPLLLVLDDFETLYTAEVIAALRFFLRNMPSWMTLLVCSRGLPELGVADLRVKHQLLTVDAQHLAFETDEVQALLDLGLPVSINREQVERLNRRIGGWPCALQLVLQEVQTGRGMDLFLENLQLGHPYIRDYMREQVVANLGASTLEFLQATCLLERFNAALADRLTQGSNARGMLEQLERNGLFLQSLDGLRQWYAYHPLFATFVLGELRTHQPQRLSDLHLRAAEALMAENLPEEAARHAVQAGCPTRVGEVLERHGRQFYRQGRLELLQQCLETLPEAVIAGSPLLTLLQAWVSQNSYQFDQVERWFKAGEEALQQSCSEDDWARIVGEFNAVRAQVAMNRGDEEQAIALAREALVREPLIMRTSKVAALSGLAEAHFVQGLLPQAQKQYEEAERRAREIRASHLVVWNLGQLSEIAIAQGYLQKAYSLQERAIQYVEQADLQATPIMEFIYRVRGQVLLEWHHLDAAEQCALQGIQILEDVGDRWLLQCYALLAGIAHARGQQSACADYIGKIQSMLADDNYHVDWLANAHAVMLSYWDSTQDKTAIQQWLLTAPALERGLNHFAQYNGRNHARAHLSLKQPDKALPILRQLQIDAEQHGLIMDLNRNHILLAQLHWLREERQQALDNLQLALTLASSTGAIGSFLRVGKLLIAMLKALQHERRLDELEAQRADRLIQLAQQQRDFSRAIRITLDEAVIQDIINRPDVPELIRHSPLTRREWQVLSLIHAGQSNEQIAEHLNVAPTTIKTHIRSLYQKLNITHRNEAVQLARSLLSKIQGE</sequence>
<dbReference type="InterPro" id="IPR019734">
    <property type="entry name" value="TPR_rpt"/>
</dbReference>
<dbReference type="InterPro" id="IPR027417">
    <property type="entry name" value="P-loop_NTPase"/>
</dbReference>
<dbReference type="CDD" id="cd06170">
    <property type="entry name" value="LuxR_C_like"/>
    <property type="match status" value="1"/>
</dbReference>
<keyword evidence="1 8" id="KW-0547">Nucleotide-binding</keyword>
<evidence type="ECO:0000256" key="3">
    <source>
        <dbReference type="ARBA" id="ARBA00023015"/>
    </source>
</evidence>
<keyword evidence="4 8" id="KW-0238">DNA-binding</keyword>
<dbReference type="InterPro" id="IPR036388">
    <property type="entry name" value="WH-like_DNA-bd_sf"/>
</dbReference>
<dbReference type="PROSITE" id="PS00622">
    <property type="entry name" value="HTH_LUXR_1"/>
    <property type="match status" value="1"/>
</dbReference>
<dbReference type="PANTHER" id="PTHR44688:SF16">
    <property type="entry name" value="DNA-BINDING TRANSCRIPTIONAL ACTIVATOR DEVR_DOSR"/>
    <property type="match status" value="1"/>
</dbReference>
<evidence type="ECO:0000256" key="8">
    <source>
        <dbReference type="HAMAP-Rule" id="MF_01247"/>
    </source>
</evidence>
<dbReference type="Pfam" id="PF00196">
    <property type="entry name" value="GerE"/>
    <property type="match status" value="1"/>
</dbReference>
<evidence type="ECO:0000256" key="5">
    <source>
        <dbReference type="ARBA" id="ARBA00023159"/>
    </source>
</evidence>
<dbReference type="InterPro" id="IPR000792">
    <property type="entry name" value="Tscrpt_reg_LuxR_C"/>
</dbReference>
<feature type="domain" description="HTH luxR-type" evidence="10">
    <location>
        <begin position="858"/>
        <end position="923"/>
    </location>
</feature>
<dbReference type="GO" id="GO:0045893">
    <property type="term" value="P:positive regulation of DNA-templated transcription"/>
    <property type="evidence" value="ECO:0007669"/>
    <property type="project" value="UniProtKB-UniRule"/>
</dbReference>
<evidence type="ECO:0000256" key="4">
    <source>
        <dbReference type="ARBA" id="ARBA00023125"/>
    </source>
</evidence>
<keyword evidence="9" id="KW-0175">Coiled coil</keyword>
<keyword evidence="6 8" id="KW-0804">Transcription</keyword>
<gene>
    <name evidence="8" type="primary">malT</name>
    <name evidence="11" type="ORF">SAMN02744645_1964</name>
</gene>
<dbReference type="AlphaFoldDB" id="A0A1M5P3Z7"/>
<comment type="subunit">
    <text evidence="8">Monomer in solution. Oligomerizes to an active state in the presence of the positive effectors ATP and maltotriose.</text>
</comment>
<dbReference type="Gene3D" id="1.10.10.10">
    <property type="entry name" value="Winged helix-like DNA-binding domain superfamily/Winged helix DNA-binding domain"/>
    <property type="match status" value="1"/>
</dbReference>
<dbReference type="GO" id="GO:0045913">
    <property type="term" value="P:positive regulation of carbohydrate metabolic process"/>
    <property type="evidence" value="ECO:0007669"/>
    <property type="project" value="UniProtKB-UniRule"/>
</dbReference>
<dbReference type="PANTHER" id="PTHR44688">
    <property type="entry name" value="DNA-BINDING TRANSCRIPTIONAL ACTIVATOR DEVR_DOSR"/>
    <property type="match status" value="1"/>
</dbReference>
<dbReference type="NCBIfam" id="NF003420">
    <property type="entry name" value="PRK04841.1"/>
    <property type="match status" value="1"/>
</dbReference>
<proteinExistence type="inferred from homology"/>
<dbReference type="SUPFAM" id="SSF46894">
    <property type="entry name" value="C-terminal effector domain of the bipartite response regulators"/>
    <property type="match status" value="1"/>
</dbReference>
<evidence type="ECO:0000256" key="7">
    <source>
        <dbReference type="ARBA" id="ARBA00023277"/>
    </source>
</evidence>
<dbReference type="InterPro" id="IPR016032">
    <property type="entry name" value="Sig_transdc_resp-reg_C-effctor"/>
</dbReference>
<dbReference type="Pfam" id="PF13191">
    <property type="entry name" value="AAA_16"/>
    <property type="match status" value="1"/>
</dbReference>
<dbReference type="Pfam" id="PF25873">
    <property type="entry name" value="WHD_MalT"/>
    <property type="match status" value="1"/>
</dbReference>
<dbReference type="Gene3D" id="3.40.50.300">
    <property type="entry name" value="P-loop containing nucleotide triphosphate hydrolases"/>
    <property type="match status" value="1"/>
</dbReference>
<keyword evidence="5 8" id="KW-0010">Activator</keyword>
<keyword evidence="3 8" id="KW-0805">Transcription regulation</keyword>
<dbReference type="PRINTS" id="PR00038">
    <property type="entry name" value="HTHLUXR"/>
</dbReference>
<comment type="function">
    <text evidence="8">Positively regulates the transcription of the maltose regulon whose gene products are responsible for uptake and catabolism of malto-oligosaccharides. Specifically binds to the promoter region of its target genes, recognizing a short DNA motif called the MalT box.</text>
</comment>
<reference evidence="11 12" key="1">
    <citation type="submission" date="2016-11" db="EMBL/GenBank/DDBJ databases">
        <authorList>
            <person name="Jaros S."/>
            <person name="Januszkiewicz K."/>
            <person name="Wedrychowicz H."/>
        </authorList>
    </citation>
    <scope>NUCLEOTIDE SEQUENCE [LARGE SCALE GENOMIC DNA]</scope>
    <source>
        <strain evidence="11 12">DSM 18231</strain>
    </source>
</reference>
<organism evidence="11 12">
    <name type="scientific">Stutzerimonas xanthomarina DSM 18231</name>
    <dbReference type="NCBI Taxonomy" id="1403346"/>
    <lineage>
        <taxon>Bacteria</taxon>
        <taxon>Pseudomonadati</taxon>
        <taxon>Pseudomonadota</taxon>
        <taxon>Gammaproteobacteria</taxon>
        <taxon>Pseudomonadales</taxon>
        <taxon>Pseudomonadaceae</taxon>
        <taxon>Stutzerimonas</taxon>
    </lineage>
</organism>
<dbReference type="InterPro" id="IPR041664">
    <property type="entry name" value="AAA_16"/>
</dbReference>
<keyword evidence="2 8" id="KW-0067">ATP-binding</keyword>
<dbReference type="Gene3D" id="1.25.40.10">
    <property type="entry name" value="Tetratricopeptide repeat domain"/>
    <property type="match status" value="1"/>
</dbReference>
<evidence type="ECO:0000256" key="6">
    <source>
        <dbReference type="ARBA" id="ARBA00023163"/>
    </source>
</evidence>
<comment type="activity regulation">
    <text evidence="8">Activated by ATP and maltotriose, which are both required for DNA binding.</text>
</comment>
<protein>
    <recommendedName>
        <fullName evidence="8">HTH-type transcriptional regulator MalT</fullName>
    </recommendedName>
    <alternativeName>
        <fullName evidence="8">ATP-dependent transcriptional activator MalT</fullName>
    </alternativeName>
</protein>
<dbReference type="SMART" id="SM00421">
    <property type="entry name" value="HTH_LUXR"/>
    <property type="match status" value="1"/>
</dbReference>
<evidence type="ECO:0000313" key="11">
    <source>
        <dbReference type="EMBL" id="SHG96536.1"/>
    </source>
</evidence>
<dbReference type="SUPFAM" id="SSF52540">
    <property type="entry name" value="P-loop containing nucleoside triphosphate hydrolases"/>
    <property type="match status" value="1"/>
</dbReference>
<evidence type="ECO:0000259" key="10">
    <source>
        <dbReference type="PROSITE" id="PS50043"/>
    </source>
</evidence>
<dbReference type="Proteomes" id="UP000184000">
    <property type="component" value="Unassembled WGS sequence"/>
</dbReference>
<dbReference type="InterPro" id="IPR041617">
    <property type="entry name" value="TPR_MalT"/>
</dbReference>
<dbReference type="InterPro" id="IPR059106">
    <property type="entry name" value="WHD_MalT"/>
</dbReference>
<dbReference type="InterPro" id="IPR011990">
    <property type="entry name" value="TPR-like_helical_dom_sf"/>
</dbReference>
<evidence type="ECO:0000313" key="12">
    <source>
        <dbReference type="Proteomes" id="UP000184000"/>
    </source>
</evidence>
<dbReference type="Pfam" id="PF17874">
    <property type="entry name" value="TPR_MalT"/>
    <property type="match status" value="1"/>
</dbReference>
<dbReference type="EMBL" id="FQXA01000003">
    <property type="protein sequence ID" value="SHG96536.1"/>
    <property type="molecule type" value="Genomic_DNA"/>
</dbReference>
<dbReference type="GO" id="GO:0005524">
    <property type="term" value="F:ATP binding"/>
    <property type="evidence" value="ECO:0007669"/>
    <property type="project" value="UniProtKB-UniRule"/>
</dbReference>
<dbReference type="HAMAP" id="MF_01247">
    <property type="entry name" value="HTH_type_MalT"/>
    <property type="match status" value="1"/>
</dbReference>
<dbReference type="PROSITE" id="PS50043">
    <property type="entry name" value="HTH_LUXR_2"/>
    <property type="match status" value="1"/>
</dbReference>
<dbReference type="SMART" id="SM00028">
    <property type="entry name" value="TPR"/>
    <property type="match status" value="4"/>
</dbReference>
<comment type="similarity">
    <text evidence="8">Belongs to the MalT family.</text>
</comment>
<evidence type="ECO:0000256" key="2">
    <source>
        <dbReference type="ARBA" id="ARBA00022840"/>
    </source>
</evidence>
<name>A0A1M5P3Z7_9GAMM</name>